<accession>A0AC35TZB4</accession>
<proteinExistence type="predicted"/>
<organism evidence="1 2">
    <name type="scientific">Rhabditophanes sp. KR3021</name>
    <dbReference type="NCBI Taxonomy" id="114890"/>
    <lineage>
        <taxon>Eukaryota</taxon>
        <taxon>Metazoa</taxon>
        <taxon>Ecdysozoa</taxon>
        <taxon>Nematoda</taxon>
        <taxon>Chromadorea</taxon>
        <taxon>Rhabditida</taxon>
        <taxon>Tylenchina</taxon>
        <taxon>Panagrolaimomorpha</taxon>
        <taxon>Strongyloidoidea</taxon>
        <taxon>Alloionematidae</taxon>
        <taxon>Rhabditophanes</taxon>
    </lineage>
</organism>
<dbReference type="Proteomes" id="UP000095286">
    <property type="component" value="Unplaced"/>
</dbReference>
<sequence length="597" mass="69990">MDRWIYKTYECIKAAGETTYSASQYPLDFCYSQNLEDPLSDTYAICIPSTCKDDYKKLLSEFQHKAAKNKYKNETMDYHTCIQSRYDKQWYEQIIPLADFGFDLTLILLVGLATVFHFKKGDASKSMPFQLFLAFSAKKNFQKITQMPKDPQSMVTCMFGIRFLSTVWTVIGHSFIFVQVYITNVQDYKDDLVDNFWNQWITNFTLSVDVFLTLSATLTAFIWFKKWQKNTAEKEPTWNSWPYWVTFYRHRVIRLWPAYIYTLFTITSRISITHYHGMWPPTDPAVQCPAHWWENIFFVNSLLDNRCLPWTWYIGTEFIFYLISPIFLMALRRAPKAGLLLSLVTILASCIANMWGMVHYNFPPTQFLWKQPKNFNDDYIAHHLIMYIKPWYRISPYIVGLLLGYYLAGLQPNKSKIQVKYQIIGWGLACLAGFWALFGLYPSLQGWDWPIYHVLFGGFHRLFFSLATSWLIYACHTGIGGYINKALSFSWLLPLSNLCYSVYLFHMIPVVFTYILVPFPIYFESKLFILKHCFIQLCIAYFFGTICAMVAEIPALNIERVFLMRETKSTLKPISTKNNDCEMQLKPNSLNGDPVKK</sequence>
<dbReference type="WBParaSite" id="RSKR_0000584700.1">
    <property type="protein sequence ID" value="RSKR_0000584700.1"/>
    <property type="gene ID" value="RSKR_0000584700"/>
</dbReference>
<reference evidence="2" key="1">
    <citation type="submission" date="2016-11" db="UniProtKB">
        <authorList>
            <consortium name="WormBaseParasite"/>
        </authorList>
    </citation>
    <scope>IDENTIFICATION</scope>
    <source>
        <strain evidence="2">KR3021</strain>
    </source>
</reference>
<protein>
    <submittedName>
        <fullName evidence="2">Acyl_transf_3 domain-containing protein</fullName>
    </submittedName>
</protein>
<name>A0AC35TZB4_9BILA</name>
<evidence type="ECO:0000313" key="1">
    <source>
        <dbReference type="Proteomes" id="UP000095286"/>
    </source>
</evidence>
<evidence type="ECO:0000313" key="2">
    <source>
        <dbReference type="WBParaSite" id="RSKR_0000584700.1"/>
    </source>
</evidence>